<evidence type="ECO:0000256" key="1">
    <source>
        <dbReference type="ARBA" id="ARBA00005322"/>
    </source>
</evidence>
<evidence type="ECO:0000313" key="9">
    <source>
        <dbReference type="EMBL" id="AGC70967.1"/>
    </source>
</evidence>
<dbReference type="NCBIfam" id="TIGR03824">
    <property type="entry name" value="FlgM_jcvi"/>
    <property type="match status" value="1"/>
</dbReference>
<feature type="domain" description="Anti-sigma-28 factor FlgM C-terminal" evidence="8">
    <location>
        <begin position="52"/>
        <end position="100"/>
    </location>
</feature>
<evidence type="ECO:0000256" key="7">
    <source>
        <dbReference type="SAM" id="MobiDB-lite"/>
    </source>
</evidence>
<dbReference type="Pfam" id="PF04316">
    <property type="entry name" value="FlgM"/>
    <property type="match status" value="1"/>
</dbReference>
<name>L7VPZ9_9BACT</name>
<dbReference type="GO" id="GO:0044781">
    <property type="term" value="P:bacterial-type flagellum organization"/>
    <property type="evidence" value="ECO:0007669"/>
    <property type="project" value="UniProtKB-KW"/>
</dbReference>
<feature type="region of interest" description="Disordered" evidence="7">
    <location>
        <begin position="1"/>
        <end position="32"/>
    </location>
</feature>
<proteinExistence type="inferred from homology"/>
<comment type="similarity">
    <text evidence="1">Belongs to the FlgM family.</text>
</comment>
<evidence type="ECO:0000256" key="2">
    <source>
        <dbReference type="ARBA" id="ARBA00017823"/>
    </source>
</evidence>
<keyword evidence="4" id="KW-1005">Bacterial flagellum biogenesis</keyword>
<dbReference type="SUPFAM" id="SSF101498">
    <property type="entry name" value="Anti-sigma factor FlgM"/>
    <property type="match status" value="1"/>
</dbReference>
<evidence type="ECO:0000256" key="3">
    <source>
        <dbReference type="ARBA" id="ARBA00022491"/>
    </source>
</evidence>
<dbReference type="InterPro" id="IPR031316">
    <property type="entry name" value="FlgM_C"/>
</dbReference>
<protein>
    <recommendedName>
        <fullName evidence="2">Negative regulator of flagellin synthesis</fullName>
    </recommendedName>
</protein>
<reference evidence="9" key="1">
    <citation type="submission" date="2012-09" db="EMBL/GenBank/DDBJ databases">
        <title>Metagenomic Characterization of a Microbial Community in Wastewater Detects High Levels of Antibiotic Resistance.</title>
        <authorList>
            <person name="Abrams M."/>
            <person name="Caldwell A."/>
            <person name="Vandaei E."/>
            <person name="Lee W."/>
            <person name="Perrott J."/>
            <person name="Khan S.Y."/>
            <person name="Ta J."/>
            <person name="Romero D."/>
            <person name="Nguyen V."/>
            <person name="Pourmand N."/>
            <person name="Ouverney C.C."/>
        </authorList>
    </citation>
    <scope>NUCLEOTIDE SEQUENCE</scope>
</reference>
<evidence type="ECO:0000256" key="6">
    <source>
        <dbReference type="ARBA" id="ARBA00023163"/>
    </source>
</evidence>
<organism evidence="9">
    <name type="scientific">uncultured bacterium A1Q1_fos_660</name>
    <dbReference type="NCBI Taxonomy" id="1256588"/>
    <lineage>
        <taxon>Bacteria</taxon>
        <taxon>environmental samples</taxon>
    </lineage>
</organism>
<keyword evidence="5" id="KW-0805">Transcription regulation</keyword>
<keyword evidence="6" id="KW-0804">Transcription</keyword>
<accession>L7VPZ9</accession>
<evidence type="ECO:0000259" key="8">
    <source>
        <dbReference type="Pfam" id="PF04316"/>
    </source>
</evidence>
<keyword evidence="3" id="KW-0678">Repressor</keyword>
<dbReference type="InterPro" id="IPR035890">
    <property type="entry name" value="Anti-sigma-28_factor_FlgM_sf"/>
</dbReference>
<sequence length="112" mass="10906">MKIGQTPEMPGGLSPGAAAKSQGKAVPAASTGAAPAGSAAAAAAVASAGVPVTLSKAAQGLDNAARVQGDFDAGKVKAVRAAIENGTFKVDAEVVADKMLANSQEFLSRTKI</sequence>
<dbReference type="InterPro" id="IPR007412">
    <property type="entry name" value="FlgM"/>
</dbReference>
<dbReference type="GO" id="GO:0045892">
    <property type="term" value="P:negative regulation of DNA-templated transcription"/>
    <property type="evidence" value="ECO:0007669"/>
    <property type="project" value="InterPro"/>
</dbReference>
<dbReference type="EMBL" id="JX649858">
    <property type="protein sequence ID" value="AGC70967.1"/>
    <property type="molecule type" value="Genomic_DNA"/>
</dbReference>
<evidence type="ECO:0000256" key="5">
    <source>
        <dbReference type="ARBA" id="ARBA00023015"/>
    </source>
</evidence>
<dbReference type="AlphaFoldDB" id="L7VPZ9"/>
<evidence type="ECO:0000256" key="4">
    <source>
        <dbReference type="ARBA" id="ARBA00022795"/>
    </source>
</evidence>